<evidence type="ECO:0000313" key="1">
    <source>
        <dbReference type="EMBL" id="MCH91902.1"/>
    </source>
</evidence>
<dbReference type="Proteomes" id="UP000265520">
    <property type="component" value="Unassembled WGS sequence"/>
</dbReference>
<evidence type="ECO:0000313" key="2">
    <source>
        <dbReference type="Proteomes" id="UP000265520"/>
    </source>
</evidence>
<proteinExistence type="predicted"/>
<accession>A0A392MX71</accession>
<evidence type="ECO:0008006" key="3">
    <source>
        <dbReference type="Google" id="ProtNLM"/>
    </source>
</evidence>
<dbReference type="AlphaFoldDB" id="A0A392MX71"/>
<keyword evidence="2" id="KW-1185">Reference proteome</keyword>
<comment type="caution">
    <text evidence="1">The sequence shown here is derived from an EMBL/GenBank/DDBJ whole genome shotgun (WGS) entry which is preliminary data.</text>
</comment>
<organism evidence="1 2">
    <name type="scientific">Trifolium medium</name>
    <dbReference type="NCBI Taxonomy" id="97028"/>
    <lineage>
        <taxon>Eukaryota</taxon>
        <taxon>Viridiplantae</taxon>
        <taxon>Streptophyta</taxon>
        <taxon>Embryophyta</taxon>
        <taxon>Tracheophyta</taxon>
        <taxon>Spermatophyta</taxon>
        <taxon>Magnoliopsida</taxon>
        <taxon>eudicotyledons</taxon>
        <taxon>Gunneridae</taxon>
        <taxon>Pentapetalae</taxon>
        <taxon>rosids</taxon>
        <taxon>fabids</taxon>
        <taxon>Fabales</taxon>
        <taxon>Fabaceae</taxon>
        <taxon>Papilionoideae</taxon>
        <taxon>50 kb inversion clade</taxon>
        <taxon>NPAAA clade</taxon>
        <taxon>Hologalegina</taxon>
        <taxon>IRL clade</taxon>
        <taxon>Trifolieae</taxon>
        <taxon>Trifolium</taxon>
    </lineage>
</organism>
<sequence>SSTRHNLWQQSVITDVGASRCVSCGLRAGSTYHFIVSCNQISPVWHATLRWLGVEWVPPRGNLGLFEVFLEGTFYVECLVDRVKLLSWKWFLGFREVWLIGGLLVVDPCLYL</sequence>
<reference evidence="1 2" key="1">
    <citation type="journal article" date="2018" name="Front. Plant Sci.">
        <title>Red Clover (Trifolium pratense) and Zigzag Clover (T. medium) - A Picture of Genomic Similarities and Differences.</title>
        <authorList>
            <person name="Dluhosova J."/>
            <person name="Istvanek J."/>
            <person name="Nedelnik J."/>
            <person name="Repkova J."/>
        </authorList>
    </citation>
    <scope>NUCLEOTIDE SEQUENCE [LARGE SCALE GENOMIC DNA]</scope>
    <source>
        <strain evidence="2">cv. 10/8</strain>
        <tissue evidence="1">Leaf</tissue>
    </source>
</reference>
<feature type="non-terminal residue" evidence="1">
    <location>
        <position position="1"/>
    </location>
</feature>
<dbReference type="EMBL" id="LXQA010021408">
    <property type="protein sequence ID" value="MCH91902.1"/>
    <property type="molecule type" value="Genomic_DNA"/>
</dbReference>
<protein>
    <recommendedName>
        <fullName evidence="3">Reverse transcriptase zinc-binding domain-containing protein</fullName>
    </recommendedName>
</protein>
<name>A0A392MX71_9FABA</name>